<evidence type="ECO:0000313" key="1">
    <source>
        <dbReference type="EMBL" id="ADB09980.1"/>
    </source>
</evidence>
<reference evidence="1 2" key="1">
    <citation type="journal article" date="2009" name="PLoS Genet.">
        <title>The Bifidobacterium dentium Bd1 genome sequence reflects its genetic adaptation to the human oral cavity.</title>
        <authorList>
            <person name="Ventura M."/>
            <person name="Turroni F."/>
            <person name="Zomer A."/>
            <person name="Foroni E."/>
            <person name="Giubellini V."/>
            <person name="Bottacini F."/>
            <person name="Canchaya C."/>
            <person name="Claesson M.J."/>
            <person name="He F."/>
            <person name="Mantzourani M."/>
            <person name="Mulas L."/>
            <person name="Ferrarini A."/>
            <person name="Gao B."/>
            <person name="Delledonne M."/>
            <person name="Henrissat B."/>
            <person name="Coutinho P."/>
            <person name="Oggioni M."/>
            <person name="Gupta R.S."/>
            <person name="Zhang Z."/>
            <person name="Beighton D."/>
            <person name="Fitzgerald G.F."/>
            <person name="O'Toole P.W."/>
            <person name="van Sinderen D."/>
        </authorList>
    </citation>
    <scope>NUCLEOTIDE SEQUENCE [LARGE SCALE GENOMIC DNA]</scope>
    <source>
        <strain evidence="2">ATCC 27534 / DSM 20436 / JCM 1195 / Bd1</strain>
    </source>
</reference>
<protein>
    <submittedName>
        <fullName evidence="1">Acetyltransferase, GNAT family protein</fullName>
    </submittedName>
</protein>
<dbReference type="STRING" id="401473.BDP_1369"/>
<gene>
    <name evidence="1" type="ordered locus">BDP_1369</name>
</gene>
<dbReference type="Proteomes" id="UP000008693">
    <property type="component" value="Chromosome"/>
</dbReference>
<keyword evidence="1" id="KW-0808">Transferase</keyword>
<sequence>MIRGPYEPFANAFRERLGFTVREDLVYRNKALTRMERIDT</sequence>
<dbReference type="HOGENOM" id="CLU_3285644_0_0_11"/>
<name>D2QAZ4_BIFDB</name>
<accession>D2QAZ4</accession>
<dbReference type="KEGG" id="bde:BDP_1369"/>
<organism evidence="1 2">
    <name type="scientific">Bifidobacterium dentium (strain ATCC 27534 / DSM 20436 / JCM 1195 / Bd1)</name>
    <dbReference type="NCBI Taxonomy" id="401473"/>
    <lineage>
        <taxon>Bacteria</taxon>
        <taxon>Bacillati</taxon>
        <taxon>Actinomycetota</taxon>
        <taxon>Actinomycetes</taxon>
        <taxon>Bifidobacteriales</taxon>
        <taxon>Bifidobacteriaceae</taxon>
        <taxon>Bifidobacterium</taxon>
    </lineage>
</organism>
<dbReference type="AlphaFoldDB" id="D2QAZ4"/>
<evidence type="ECO:0000313" key="2">
    <source>
        <dbReference type="Proteomes" id="UP000008693"/>
    </source>
</evidence>
<keyword evidence="2" id="KW-1185">Reference proteome</keyword>
<dbReference type="EMBL" id="CP001750">
    <property type="protein sequence ID" value="ADB09980.1"/>
    <property type="molecule type" value="Genomic_DNA"/>
</dbReference>
<proteinExistence type="predicted"/>
<dbReference type="GO" id="GO:0016740">
    <property type="term" value="F:transferase activity"/>
    <property type="evidence" value="ECO:0007669"/>
    <property type="project" value="UniProtKB-KW"/>
</dbReference>